<evidence type="ECO:0000256" key="1">
    <source>
        <dbReference type="SAM" id="MobiDB-lite"/>
    </source>
</evidence>
<feature type="region of interest" description="Disordered" evidence="1">
    <location>
        <begin position="1"/>
        <end position="22"/>
    </location>
</feature>
<organism evidence="2 3">
    <name type="scientific">Pseudohaliea rubra DSM 19751</name>
    <dbReference type="NCBI Taxonomy" id="1265313"/>
    <lineage>
        <taxon>Bacteria</taxon>
        <taxon>Pseudomonadati</taxon>
        <taxon>Pseudomonadota</taxon>
        <taxon>Gammaproteobacteria</taxon>
        <taxon>Cellvibrionales</taxon>
        <taxon>Halieaceae</taxon>
        <taxon>Pseudohaliea</taxon>
    </lineage>
</organism>
<gene>
    <name evidence="2" type="ORF">HRUBRA_01439</name>
</gene>
<protein>
    <submittedName>
        <fullName evidence="2">Uncharacterized protein</fullName>
    </submittedName>
</protein>
<dbReference type="EMBL" id="AUVB01000042">
    <property type="protein sequence ID" value="KGE03934.1"/>
    <property type="molecule type" value="Genomic_DNA"/>
</dbReference>
<proteinExistence type="predicted"/>
<dbReference type="HOGENOM" id="CLU_2633190_0_0_6"/>
<feature type="compositionally biased region" description="Basic and acidic residues" evidence="1">
    <location>
        <begin position="12"/>
        <end position="22"/>
    </location>
</feature>
<comment type="caution">
    <text evidence="2">The sequence shown here is derived from an EMBL/GenBank/DDBJ whole genome shotgun (WGS) entry which is preliminary data.</text>
</comment>
<dbReference type="Proteomes" id="UP000029640">
    <property type="component" value="Unassembled WGS sequence"/>
</dbReference>
<name>A0A095WZ66_9GAMM</name>
<accession>A0A095WZ66</accession>
<dbReference type="AlphaFoldDB" id="A0A095WZ66"/>
<evidence type="ECO:0000313" key="3">
    <source>
        <dbReference type="Proteomes" id="UP000029640"/>
    </source>
</evidence>
<sequence length="77" mass="8797">MKFSAMANAITRKNDRPEVPVNEENRKSLVAFLKSIKFRRGGRRETVAECDGHFAALQTKIKRRRTGDEHLAIRSAN</sequence>
<evidence type="ECO:0000313" key="2">
    <source>
        <dbReference type="EMBL" id="KGE03934.1"/>
    </source>
</evidence>
<reference evidence="2 3" key="1">
    <citation type="journal article" date="2014" name="Genome Announc.">
        <title>Genome Sequence of Gammaproteobacterial Pseudohaliea rubra Type Strain DSM 19751, Isolated from Coastal Seawater of the Mediterranean Sea.</title>
        <authorList>
            <person name="Spring S."/>
            <person name="Fiebig A."/>
            <person name="Riedel T."/>
            <person name="Goker M."/>
            <person name="Klenk H.P."/>
        </authorList>
    </citation>
    <scope>NUCLEOTIDE SEQUENCE [LARGE SCALE GENOMIC DNA]</scope>
    <source>
        <strain evidence="2 3">DSM 19751</strain>
    </source>
</reference>
<keyword evidence="3" id="KW-1185">Reference proteome</keyword>